<reference evidence="3" key="2">
    <citation type="submission" date="2015-01" db="EMBL/GenBank/DDBJ databases">
        <title>Evolutionary Origins and Diversification of the Mycorrhizal Mutualists.</title>
        <authorList>
            <consortium name="DOE Joint Genome Institute"/>
            <consortium name="Mycorrhizal Genomics Consortium"/>
            <person name="Kohler A."/>
            <person name="Kuo A."/>
            <person name="Nagy L.G."/>
            <person name="Floudas D."/>
            <person name="Copeland A."/>
            <person name="Barry K.W."/>
            <person name="Cichocki N."/>
            <person name="Veneault-Fourrey C."/>
            <person name="LaButti K."/>
            <person name="Lindquist E.A."/>
            <person name="Lipzen A."/>
            <person name="Lundell T."/>
            <person name="Morin E."/>
            <person name="Murat C."/>
            <person name="Riley R."/>
            <person name="Ohm R."/>
            <person name="Sun H."/>
            <person name="Tunlid A."/>
            <person name="Henrissat B."/>
            <person name="Grigoriev I.V."/>
            <person name="Hibbett D.S."/>
            <person name="Martin F."/>
        </authorList>
    </citation>
    <scope>NUCLEOTIDE SEQUENCE [LARGE SCALE GENOMIC DNA]</scope>
    <source>
        <strain evidence="3">441</strain>
    </source>
</reference>
<evidence type="ECO:0000256" key="1">
    <source>
        <dbReference type="SAM" id="MobiDB-lite"/>
    </source>
</evidence>
<proteinExistence type="predicted"/>
<dbReference type="EMBL" id="KN833765">
    <property type="protein sequence ID" value="KIK20424.1"/>
    <property type="molecule type" value="Genomic_DNA"/>
</dbReference>
<feature type="compositionally biased region" description="Polar residues" evidence="1">
    <location>
        <begin position="100"/>
        <end position="112"/>
    </location>
</feature>
<accession>A0A0C9Z2J0</accession>
<dbReference type="AlphaFoldDB" id="A0A0C9Z2J0"/>
<gene>
    <name evidence="2" type="ORF">PISMIDRAFT_105835</name>
</gene>
<organism evidence="2 3">
    <name type="scientific">Pisolithus microcarpus 441</name>
    <dbReference type="NCBI Taxonomy" id="765257"/>
    <lineage>
        <taxon>Eukaryota</taxon>
        <taxon>Fungi</taxon>
        <taxon>Dikarya</taxon>
        <taxon>Basidiomycota</taxon>
        <taxon>Agaricomycotina</taxon>
        <taxon>Agaricomycetes</taxon>
        <taxon>Agaricomycetidae</taxon>
        <taxon>Boletales</taxon>
        <taxon>Sclerodermatineae</taxon>
        <taxon>Pisolithaceae</taxon>
        <taxon>Pisolithus</taxon>
    </lineage>
</organism>
<dbReference type="OrthoDB" id="2690833at2759"/>
<evidence type="ECO:0000313" key="3">
    <source>
        <dbReference type="Proteomes" id="UP000054018"/>
    </source>
</evidence>
<dbReference type="HOGENOM" id="CLU_028293_1_0_1"/>
<evidence type="ECO:0000313" key="2">
    <source>
        <dbReference type="EMBL" id="KIK20424.1"/>
    </source>
</evidence>
<feature type="compositionally biased region" description="Low complexity" evidence="1">
    <location>
        <begin position="123"/>
        <end position="135"/>
    </location>
</feature>
<feature type="region of interest" description="Disordered" evidence="1">
    <location>
        <begin position="100"/>
        <end position="135"/>
    </location>
</feature>
<reference evidence="2 3" key="1">
    <citation type="submission" date="2014-04" db="EMBL/GenBank/DDBJ databases">
        <authorList>
            <consortium name="DOE Joint Genome Institute"/>
            <person name="Kuo A."/>
            <person name="Kohler A."/>
            <person name="Costa M.D."/>
            <person name="Nagy L.G."/>
            <person name="Floudas D."/>
            <person name="Copeland A."/>
            <person name="Barry K.W."/>
            <person name="Cichocki N."/>
            <person name="Veneault-Fourrey C."/>
            <person name="LaButti K."/>
            <person name="Lindquist E.A."/>
            <person name="Lipzen A."/>
            <person name="Lundell T."/>
            <person name="Morin E."/>
            <person name="Murat C."/>
            <person name="Sun H."/>
            <person name="Tunlid A."/>
            <person name="Henrissat B."/>
            <person name="Grigoriev I.V."/>
            <person name="Hibbett D.S."/>
            <person name="Martin F."/>
            <person name="Nordberg H.P."/>
            <person name="Cantor M.N."/>
            <person name="Hua S.X."/>
        </authorList>
    </citation>
    <scope>NUCLEOTIDE SEQUENCE [LARGE SCALE GENOMIC DNA]</scope>
    <source>
        <strain evidence="2 3">441</strain>
    </source>
</reference>
<name>A0A0C9Z2J0_9AGAM</name>
<dbReference type="Proteomes" id="UP000054018">
    <property type="component" value="Unassembled WGS sequence"/>
</dbReference>
<protein>
    <submittedName>
        <fullName evidence="2">Uncharacterized protein</fullName>
    </submittedName>
</protein>
<sequence length="518" mass="56172">MSTDDSSAGSHLRRGKANLHPGCIVLESQIKRCTPAQKQANDSHAQESHFPLMMLVLTESTLYWLDLTWKLSTPNKKALLLGHVNGWATEVWPSVSCGTPQNSIASDSQSGGKSYPPPSTVPSLTTKATSISSAASDAAPAYRETLVPPVIGFHDPKDEDDVQDLTVEDVDGAQVTTTLPVRLRVAGHHWQNKVKCTISTEVNLPASDDDFDRPISDTNLHSHTVAEGSGCSALATMLPSQASSTQTDSMGSGCVRYINGHLPSSLQEDRKWTKQVLPALVTWAGSLGNPWLPDIRETCNELLDGLAFLYQDLDPSKPENTYQSQFLLQLLAHMHLRPCVGCPDVPKLDTSALKEHSVKGALSLSYAVLECAIHLFQRGDLHIDDQLSAHGKATVRTPLKFNKMSGKETLAALSFSEQNWGTCTHQYFMSINKCKSAALKEIIVSANALVTPIMDSLVAEDGSLPDDALTNDLLVSANQHMSICRHSVITSQDVLMSLIGYLVKHQHSASHIAAQFAV</sequence>
<keyword evidence="3" id="KW-1185">Reference proteome</keyword>